<organism evidence="2 3">
    <name type="scientific">Herbaspirillum huttiense subsp. lycopersici</name>
    <dbReference type="NCBI Taxonomy" id="3074428"/>
    <lineage>
        <taxon>Bacteria</taxon>
        <taxon>Pseudomonadati</taxon>
        <taxon>Pseudomonadota</taxon>
        <taxon>Betaproteobacteria</taxon>
        <taxon>Burkholderiales</taxon>
        <taxon>Oxalobacteraceae</taxon>
        <taxon>Herbaspirillum</taxon>
    </lineage>
</organism>
<evidence type="ECO:0000313" key="3">
    <source>
        <dbReference type="Proteomes" id="UP001246576"/>
    </source>
</evidence>
<name>A0ABU2EET5_9BURK</name>
<evidence type="ECO:0000313" key="2">
    <source>
        <dbReference type="EMBL" id="MDR9846649.1"/>
    </source>
</evidence>
<proteinExistence type="predicted"/>
<evidence type="ECO:0000256" key="1">
    <source>
        <dbReference type="SAM" id="SignalP"/>
    </source>
</evidence>
<keyword evidence="3" id="KW-1185">Reference proteome</keyword>
<accession>A0ABU2EET5</accession>
<reference evidence="2" key="1">
    <citation type="submission" date="2023-09" db="EMBL/GenBank/DDBJ databases">
        <title>Description of first Herbaspirillum huttiense subsp. nephrolepsisexaltata and Herbaspirillum huttiense subsp. lycopersicon.</title>
        <authorList>
            <person name="Poudel M."/>
            <person name="Sharma A."/>
            <person name="Goss E."/>
            <person name="Tapia J.H."/>
            <person name="Harmon C.M."/>
            <person name="Jones J.B."/>
        </authorList>
    </citation>
    <scope>NUCLEOTIDE SEQUENCE</scope>
    <source>
        <strain evidence="2">SE1</strain>
    </source>
</reference>
<comment type="caution">
    <text evidence="2">The sequence shown here is derived from an EMBL/GenBank/DDBJ whole genome shotgun (WGS) entry which is preliminary data.</text>
</comment>
<keyword evidence="1" id="KW-0732">Signal</keyword>
<gene>
    <name evidence="2" type="ORF">RI048_00315</name>
</gene>
<feature type="signal peptide" evidence="1">
    <location>
        <begin position="1"/>
        <end position="33"/>
    </location>
</feature>
<protein>
    <submittedName>
        <fullName evidence="2">Uncharacterized protein</fullName>
    </submittedName>
</protein>
<sequence>MISNSEAGQLRNTTYAILIALAAHQANASAAMASPLTSIWRKNNTPQYRASDPDHPCCHPGKRVRTFRQSLMRQPAVSHIFEPWHIDANSKDKDVPLPHMQITQNKKTHAHHFHITILEEKIL</sequence>
<dbReference type="EMBL" id="JAVLSJ010000001">
    <property type="protein sequence ID" value="MDR9846649.1"/>
    <property type="molecule type" value="Genomic_DNA"/>
</dbReference>
<dbReference type="Proteomes" id="UP001246576">
    <property type="component" value="Unassembled WGS sequence"/>
</dbReference>
<dbReference type="RefSeq" id="WP_199725027.1">
    <property type="nucleotide sequence ID" value="NZ_JAVLSJ010000001.1"/>
</dbReference>
<feature type="chain" id="PRO_5046746073" evidence="1">
    <location>
        <begin position="34"/>
        <end position="123"/>
    </location>
</feature>